<evidence type="ECO:0000313" key="3">
    <source>
        <dbReference type="Proteomes" id="UP000016566"/>
    </source>
</evidence>
<feature type="chain" id="PRO_5004637759" description="ABC-type Co2+ transport system, periplasmic component" evidence="1">
    <location>
        <begin position="18"/>
        <end position="264"/>
    </location>
</feature>
<name>U3AEB0_9RHOB</name>
<dbReference type="eggNOG" id="COG5266">
    <property type="taxonomic scope" value="Bacteria"/>
</dbReference>
<protein>
    <recommendedName>
        <fullName evidence="4">ABC-type Co2+ transport system, periplasmic component</fullName>
    </recommendedName>
</protein>
<evidence type="ECO:0000256" key="1">
    <source>
        <dbReference type="SAM" id="SignalP"/>
    </source>
</evidence>
<organism evidence="2 3">
    <name type="scientific">Limimaricola cinnabarinus LL-001</name>
    <dbReference type="NCBI Taxonomy" id="1337093"/>
    <lineage>
        <taxon>Bacteria</taxon>
        <taxon>Pseudomonadati</taxon>
        <taxon>Pseudomonadota</taxon>
        <taxon>Alphaproteobacteria</taxon>
        <taxon>Rhodobacterales</taxon>
        <taxon>Paracoccaceae</taxon>
        <taxon>Limimaricola</taxon>
    </lineage>
</organism>
<keyword evidence="1" id="KW-0732">Signal</keyword>
<sequence>MRVISICLALLSTPVAAHEYWIEPLDWQIGANDKVQARLVNGSDFVGIEFAFLPDRFTRFDLISNGRAVPVTGRLGSRPALDKKAPAEGLVVAAYVSTLNLLTYDDRETFEKFIAEKDLGAVVQARGDQSKDVPTEVFTRYSKALIGVGDSEGSDSHLGLAVELVALDNPYTDDLSDGLRVQSYQADTPRADTQIELFSRDPEGEVELTLHRTDAEGVAVLPVEPGHDYLVSAVVLRAPDRSIAAATGAVWESLWAALTFAVPD</sequence>
<dbReference type="EMBL" id="BATB01000026">
    <property type="protein sequence ID" value="GAD56014.1"/>
    <property type="molecule type" value="Genomic_DNA"/>
</dbReference>
<gene>
    <name evidence="2" type="ORF">MBELCI_2066</name>
</gene>
<proteinExistence type="predicted"/>
<dbReference type="Pfam" id="PF10670">
    <property type="entry name" value="DUF4198"/>
    <property type="match status" value="1"/>
</dbReference>
<comment type="caution">
    <text evidence="2">The sequence shown here is derived from an EMBL/GenBank/DDBJ whole genome shotgun (WGS) entry which is preliminary data.</text>
</comment>
<evidence type="ECO:0008006" key="4">
    <source>
        <dbReference type="Google" id="ProtNLM"/>
    </source>
</evidence>
<dbReference type="RefSeq" id="WP_021694115.1">
    <property type="nucleotide sequence ID" value="NZ_BATB01000026.1"/>
</dbReference>
<keyword evidence="3" id="KW-1185">Reference proteome</keyword>
<dbReference type="OrthoDB" id="581894at2"/>
<reference evidence="2" key="1">
    <citation type="journal article" date="2013" name="Genome Announc.">
        <title>Draft Genome Sequence of Loktanella cinnabarina LL-001T, Isolated from Deep-Sea Floor Sediment.</title>
        <authorList>
            <person name="Nishi S."/>
            <person name="Tsubouchi T."/>
            <person name="Takaki Y."/>
            <person name="Koyanagi R."/>
            <person name="Satoh N."/>
            <person name="Maruyama T."/>
            <person name="Hatada Y."/>
        </authorList>
    </citation>
    <scope>NUCLEOTIDE SEQUENCE [LARGE SCALE GENOMIC DNA]</scope>
    <source>
        <strain evidence="2">LL-001</strain>
    </source>
</reference>
<dbReference type="Proteomes" id="UP000016566">
    <property type="component" value="Unassembled WGS sequence"/>
</dbReference>
<feature type="signal peptide" evidence="1">
    <location>
        <begin position="1"/>
        <end position="17"/>
    </location>
</feature>
<evidence type="ECO:0000313" key="2">
    <source>
        <dbReference type="EMBL" id="GAD56014.1"/>
    </source>
</evidence>
<dbReference type="STRING" id="1337093.MBELCI_2066"/>
<dbReference type="AlphaFoldDB" id="U3AEB0"/>
<dbReference type="InterPro" id="IPR019613">
    <property type="entry name" value="DUF4198"/>
</dbReference>
<accession>U3AEB0</accession>